<dbReference type="InParanoid" id="K5W183"/>
<dbReference type="AlphaFoldDB" id="K5W183"/>
<dbReference type="Gene3D" id="3.30.50.10">
    <property type="entry name" value="Erythroid Transcription Factor GATA-1, subunit A"/>
    <property type="match status" value="1"/>
</dbReference>
<dbReference type="EMBL" id="JH930475">
    <property type="protein sequence ID" value="EKM52659.1"/>
    <property type="molecule type" value="Genomic_DNA"/>
</dbReference>
<dbReference type="Proteomes" id="UP000008370">
    <property type="component" value="Unassembled WGS sequence"/>
</dbReference>
<feature type="region of interest" description="Disordered" evidence="1">
    <location>
        <begin position="89"/>
        <end position="111"/>
    </location>
</feature>
<evidence type="ECO:0000313" key="3">
    <source>
        <dbReference type="Proteomes" id="UP000008370"/>
    </source>
</evidence>
<protein>
    <recommendedName>
        <fullName evidence="4">GATA-type domain-containing protein</fullName>
    </recommendedName>
</protein>
<dbReference type="SUPFAM" id="SSF57716">
    <property type="entry name" value="Glucocorticoid receptor-like (DNA-binding domain)"/>
    <property type="match status" value="1"/>
</dbReference>
<evidence type="ECO:0000313" key="2">
    <source>
        <dbReference type="EMBL" id="EKM52659.1"/>
    </source>
</evidence>
<dbReference type="HOGENOM" id="CLU_1107453_0_0_1"/>
<dbReference type="GeneID" id="18910376"/>
<organism evidence="2 3">
    <name type="scientific">Phanerochaete carnosa (strain HHB-10118-sp)</name>
    <name type="common">White-rot fungus</name>
    <name type="synonym">Peniophora carnosa</name>
    <dbReference type="NCBI Taxonomy" id="650164"/>
    <lineage>
        <taxon>Eukaryota</taxon>
        <taxon>Fungi</taxon>
        <taxon>Dikarya</taxon>
        <taxon>Basidiomycota</taxon>
        <taxon>Agaricomycotina</taxon>
        <taxon>Agaricomycetes</taxon>
        <taxon>Polyporales</taxon>
        <taxon>Phanerochaetaceae</taxon>
        <taxon>Phanerochaete</taxon>
    </lineage>
</organism>
<evidence type="ECO:0000256" key="1">
    <source>
        <dbReference type="SAM" id="MobiDB-lite"/>
    </source>
</evidence>
<name>K5W183_PHACS</name>
<gene>
    <name evidence="2" type="ORF">PHACADRAFT_186768</name>
</gene>
<sequence>MSDHQLPPPPAQHGGASEIPMPQVDIKGVQPTAPPGQREEWHGRYPYPQPILPRWQPMGPQVPYLLPNFRGFGDEPRAQLLDTHIPQAQPSLLQTPPPEPHARTRMPEGSGVPMTTRAGLRLPALHAASSTSDPTEAKCTNCGVPVDGSQWRPGIVHHEVHCAPCGLQYATSKRRRPADRRDSIANADAASQEAPEQQLPPPPAQCCRCQTAIAMPSCQDSEGRWICYVCSRLENRWYEMQDEGGEWDAGR</sequence>
<reference evidence="2 3" key="1">
    <citation type="journal article" date="2012" name="BMC Genomics">
        <title>Comparative genomics of the white-rot fungi, Phanerochaete carnosa and P. chrysosporium, to elucidate the genetic basis of the distinct wood types they colonize.</title>
        <authorList>
            <person name="Suzuki H."/>
            <person name="MacDonald J."/>
            <person name="Syed K."/>
            <person name="Salamov A."/>
            <person name="Hori C."/>
            <person name="Aerts A."/>
            <person name="Henrissat B."/>
            <person name="Wiebenga A."/>
            <person name="vanKuyk P.A."/>
            <person name="Barry K."/>
            <person name="Lindquist E."/>
            <person name="LaButti K."/>
            <person name="Lapidus A."/>
            <person name="Lucas S."/>
            <person name="Coutinho P."/>
            <person name="Gong Y."/>
            <person name="Samejima M."/>
            <person name="Mahadevan R."/>
            <person name="Abou-Zaid M."/>
            <person name="de Vries R.P."/>
            <person name="Igarashi K."/>
            <person name="Yadav J.S."/>
            <person name="Grigoriev I.V."/>
            <person name="Master E.R."/>
        </authorList>
    </citation>
    <scope>NUCLEOTIDE SEQUENCE [LARGE SCALE GENOMIC DNA]</scope>
    <source>
        <strain evidence="2 3">HHB-10118-sp</strain>
    </source>
</reference>
<accession>K5W183</accession>
<proteinExistence type="predicted"/>
<keyword evidence="3" id="KW-1185">Reference proteome</keyword>
<dbReference type="GO" id="GO:0006355">
    <property type="term" value="P:regulation of DNA-templated transcription"/>
    <property type="evidence" value="ECO:0007669"/>
    <property type="project" value="InterPro"/>
</dbReference>
<feature type="compositionally biased region" description="Pro residues" evidence="1">
    <location>
        <begin position="1"/>
        <end position="11"/>
    </location>
</feature>
<dbReference type="KEGG" id="pco:PHACADRAFT_186768"/>
<feature type="region of interest" description="Disordered" evidence="1">
    <location>
        <begin position="1"/>
        <end position="45"/>
    </location>
</feature>
<evidence type="ECO:0008006" key="4">
    <source>
        <dbReference type="Google" id="ProtNLM"/>
    </source>
</evidence>
<dbReference type="RefSeq" id="XP_007399000.1">
    <property type="nucleotide sequence ID" value="XM_007398938.1"/>
</dbReference>
<dbReference type="InterPro" id="IPR013088">
    <property type="entry name" value="Znf_NHR/GATA"/>
</dbReference>
<dbReference type="GO" id="GO:0008270">
    <property type="term" value="F:zinc ion binding"/>
    <property type="evidence" value="ECO:0007669"/>
    <property type="project" value="InterPro"/>
</dbReference>